<name>A0A9N8EGK7_9STRA</name>
<dbReference type="EMBL" id="CAICTM010000960">
    <property type="protein sequence ID" value="CAB9518774.1"/>
    <property type="molecule type" value="Genomic_DNA"/>
</dbReference>
<reference evidence="1" key="1">
    <citation type="submission" date="2020-06" db="EMBL/GenBank/DDBJ databases">
        <authorList>
            <consortium name="Plant Systems Biology data submission"/>
        </authorList>
    </citation>
    <scope>NUCLEOTIDE SEQUENCE</scope>
    <source>
        <strain evidence="1">D6</strain>
    </source>
</reference>
<keyword evidence="2" id="KW-1185">Reference proteome</keyword>
<dbReference type="OrthoDB" id="38519at2759"/>
<protein>
    <recommendedName>
        <fullName evidence="3">DDE Tnp4 domain-containing protein</fullName>
    </recommendedName>
</protein>
<dbReference type="AlphaFoldDB" id="A0A9N8EGK7"/>
<comment type="caution">
    <text evidence="1">The sequence shown here is derived from an EMBL/GenBank/DDBJ whole genome shotgun (WGS) entry which is preliminary data.</text>
</comment>
<dbReference type="Proteomes" id="UP001153069">
    <property type="component" value="Unassembled WGS sequence"/>
</dbReference>
<gene>
    <name evidence="1" type="ORF">SEMRO_962_G225190.1</name>
</gene>
<accession>A0A9N8EGK7</accession>
<organism evidence="1 2">
    <name type="scientific">Seminavis robusta</name>
    <dbReference type="NCBI Taxonomy" id="568900"/>
    <lineage>
        <taxon>Eukaryota</taxon>
        <taxon>Sar</taxon>
        <taxon>Stramenopiles</taxon>
        <taxon>Ochrophyta</taxon>
        <taxon>Bacillariophyta</taxon>
        <taxon>Bacillariophyceae</taxon>
        <taxon>Bacillariophycidae</taxon>
        <taxon>Naviculales</taxon>
        <taxon>Naviculaceae</taxon>
        <taxon>Seminavis</taxon>
    </lineage>
</organism>
<evidence type="ECO:0008006" key="3">
    <source>
        <dbReference type="Google" id="ProtNLM"/>
    </source>
</evidence>
<proteinExistence type="predicted"/>
<sequence length="274" mass="31052">MPVDKNVFALLGRNIVGRNDGGFPVEDYRSFFGCSVDVTFEAWCFALGAHVLEDLFKGEGALQAGWYSKQAYLSKVGEIRPPAFDCVLSGADDRGRTCLLSLDGTDYRINEPMDDEEFEYYKDGKRLPFNPKWYTKKFNGPGVRYEIAICIQTGKICWAYGPFPCGKWSDSRIFQHNLQHQLGENEMVEADGGYAGLPFDVRTPNDSLNDDDKRAKGQVRARHEAINRRLKQWGVLGQKFRHELGFHKTCFRAVVMMTQLSILDGEAVTFGVDY</sequence>
<evidence type="ECO:0000313" key="1">
    <source>
        <dbReference type="EMBL" id="CAB9518774.1"/>
    </source>
</evidence>
<evidence type="ECO:0000313" key="2">
    <source>
        <dbReference type="Proteomes" id="UP001153069"/>
    </source>
</evidence>